<keyword evidence="2" id="KW-1133">Transmembrane helix</keyword>
<keyword evidence="2" id="KW-0812">Transmembrane</keyword>
<dbReference type="Pfam" id="PF13367">
    <property type="entry name" value="PrsW-protease"/>
    <property type="match status" value="1"/>
</dbReference>
<dbReference type="InterPro" id="IPR026898">
    <property type="entry name" value="PrsW"/>
</dbReference>
<feature type="compositionally biased region" description="Basic and acidic residues" evidence="1">
    <location>
        <begin position="20"/>
        <end position="51"/>
    </location>
</feature>
<keyword evidence="3" id="KW-0645">Protease</keyword>
<feature type="transmembrane region" description="Helical" evidence="2">
    <location>
        <begin position="110"/>
        <end position="130"/>
    </location>
</feature>
<organism evidence="3 4">
    <name type="scientific">Halovenus carboxidivorans</name>
    <dbReference type="NCBI Taxonomy" id="2692199"/>
    <lineage>
        <taxon>Archaea</taxon>
        <taxon>Methanobacteriati</taxon>
        <taxon>Methanobacteriota</taxon>
        <taxon>Stenosarchaea group</taxon>
        <taxon>Halobacteria</taxon>
        <taxon>Halobacteriales</taxon>
        <taxon>Haloarculaceae</taxon>
        <taxon>Halovenus</taxon>
    </lineage>
</organism>
<keyword evidence="3" id="KW-0482">Metalloprotease</keyword>
<feature type="transmembrane region" description="Helical" evidence="2">
    <location>
        <begin position="339"/>
        <end position="360"/>
    </location>
</feature>
<dbReference type="PANTHER" id="PTHR36844">
    <property type="entry name" value="PROTEASE PRSW"/>
    <property type="match status" value="1"/>
</dbReference>
<comment type="caution">
    <text evidence="3">The sequence shown here is derived from an EMBL/GenBank/DDBJ whole genome shotgun (WGS) entry which is preliminary data.</text>
</comment>
<feature type="transmembrane region" description="Helical" evidence="2">
    <location>
        <begin position="166"/>
        <end position="186"/>
    </location>
</feature>
<dbReference type="PANTHER" id="PTHR36844:SF1">
    <property type="entry name" value="PROTEASE PRSW"/>
    <property type="match status" value="1"/>
</dbReference>
<keyword evidence="3" id="KW-0378">Hydrolase</keyword>
<feature type="transmembrane region" description="Helical" evidence="2">
    <location>
        <begin position="192"/>
        <end position="210"/>
    </location>
</feature>
<sequence length="386" mass="42272">MTPPGTDEGDEQRGETPGPQRERADGRSGLHEGERVPPEGEPHRSGLNERPPRHRGPSENVGRSSEPRDPVQESFAGQVDLYEIATWEVRSPLDRFAVRLTNALETSKRALLLSVAIGLFVVQVAAAGALVVQAPILGWLAGISAAPALVLAGYFWYGDPTTREPFVGLAVTFLLAVAFASIAGVVNSIAQPFFQLFGVVGVTLFYFLIVGPIEETVKWLAVRIYAYRTDVFRTVVDGVVYGAMAGVGFAAIENLLYILMFSVETTTAGLAVQQERAIAIATQRAFVGPGHVIFSAWAGFYLGLAKFNRGKRGPIVVKGLLIAAFIHALYNTLVTNLPLSLLTFIAFLVVYHGFWFALLYRKIRLYRSLYRQRPNRSPGPPDRQSR</sequence>
<feature type="region of interest" description="Disordered" evidence="1">
    <location>
        <begin position="1"/>
        <end position="71"/>
    </location>
</feature>
<evidence type="ECO:0000313" key="4">
    <source>
        <dbReference type="Proteomes" id="UP000466535"/>
    </source>
</evidence>
<evidence type="ECO:0000256" key="2">
    <source>
        <dbReference type="SAM" id="Phobius"/>
    </source>
</evidence>
<keyword evidence="2" id="KW-0472">Membrane</keyword>
<feature type="transmembrane region" description="Helical" evidence="2">
    <location>
        <begin position="231"/>
        <end position="252"/>
    </location>
</feature>
<feature type="transmembrane region" description="Helical" evidence="2">
    <location>
        <begin position="285"/>
        <end position="303"/>
    </location>
</feature>
<reference evidence="3 4" key="1">
    <citation type="submission" date="2019-12" db="EMBL/GenBank/DDBJ databases">
        <title>Isolation and characterization of three novel carbon monoxide-oxidizing members of Halobacteria from salione crusts and soils.</title>
        <authorList>
            <person name="Myers M.R."/>
            <person name="King G.M."/>
        </authorList>
    </citation>
    <scope>NUCLEOTIDE SEQUENCE [LARGE SCALE GENOMIC DNA]</scope>
    <source>
        <strain evidence="3 4">WSH3</strain>
    </source>
</reference>
<gene>
    <name evidence="3" type="ORF">GRX03_04065</name>
</gene>
<accession>A0A6B0T6D5</accession>
<dbReference type="EMBL" id="WUUT01000001">
    <property type="protein sequence ID" value="MXR50781.1"/>
    <property type="molecule type" value="Genomic_DNA"/>
</dbReference>
<dbReference type="GO" id="GO:0006508">
    <property type="term" value="P:proteolysis"/>
    <property type="evidence" value="ECO:0007669"/>
    <property type="project" value="UniProtKB-KW"/>
</dbReference>
<evidence type="ECO:0000256" key="1">
    <source>
        <dbReference type="SAM" id="MobiDB-lite"/>
    </source>
</evidence>
<name>A0A6B0T6D5_9EURY</name>
<evidence type="ECO:0000313" key="3">
    <source>
        <dbReference type="EMBL" id="MXR50781.1"/>
    </source>
</evidence>
<feature type="transmembrane region" description="Helical" evidence="2">
    <location>
        <begin position="136"/>
        <end position="157"/>
    </location>
</feature>
<proteinExistence type="predicted"/>
<keyword evidence="4" id="KW-1185">Reference proteome</keyword>
<feature type="transmembrane region" description="Helical" evidence="2">
    <location>
        <begin position="315"/>
        <end position="333"/>
    </location>
</feature>
<protein>
    <submittedName>
        <fullName evidence="3">PrsW family intramembrane metalloprotease</fullName>
    </submittedName>
</protein>
<dbReference type="GO" id="GO:0008237">
    <property type="term" value="F:metallopeptidase activity"/>
    <property type="evidence" value="ECO:0007669"/>
    <property type="project" value="UniProtKB-KW"/>
</dbReference>
<dbReference type="OrthoDB" id="248468at2157"/>
<dbReference type="AlphaFoldDB" id="A0A6B0T6D5"/>
<dbReference type="RefSeq" id="WP_159762879.1">
    <property type="nucleotide sequence ID" value="NZ_WUUT01000001.1"/>
</dbReference>
<dbReference type="Proteomes" id="UP000466535">
    <property type="component" value="Unassembled WGS sequence"/>
</dbReference>